<proteinExistence type="predicted"/>
<feature type="compositionally biased region" description="Basic and acidic residues" evidence="1">
    <location>
        <begin position="58"/>
        <end position="67"/>
    </location>
</feature>
<feature type="compositionally biased region" description="Basic and acidic residues" evidence="1">
    <location>
        <begin position="184"/>
        <end position="206"/>
    </location>
</feature>
<protein>
    <submittedName>
        <fullName evidence="2">Uncharacterized protein</fullName>
    </submittedName>
</protein>
<keyword evidence="3" id="KW-1185">Reference proteome</keyword>
<feature type="region of interest" description="Disordered" evidence="1">
    <location>
        <begin position="280"/>
        <end position="324"/>
    </location>
</feature>
<feature type="region of interest" description="Disordered" evidence="1">
    <location>
        <begin position="25"/>
        <end position="240"/>
    </location>
</feature>
<feature type="compositionally biased region" description="Polar residues" evidence="1">
    <location>
        <begin position="91"/>
        <end position="129"/>
    </location>
</feature>
<feature type="compositionally biased region" description="Low complexity" evidence="1">
    <location>
        <begin position="80"/>
        <end position="90"/>
    </location>
</feature>
<comment type="caution">
    <text evidence="2">The sequence shown here is derived from an EMBL/GenBank/DDBJ whole genome shotgun (WGS) entry which is preliminary data.</text>
</comment>
<accession>A0ABV0N8D7</accession>
<evidence type="ECO:0000313" key="2">
    <source>
        <dbReference type="EMBL" id="MEQ2167291.1"/>
    </source>
</evidence>
<dbReference type="EMBL" id="JAHRIO010030080">
    <property type="protein sequence ID" value="MEQ2167291.1"/>
    <property type="molecule type" value="Genomic_DNA"/>
</dbReference>
<evidence type="ECO:0000256" key="1">
    <source>
        <dbReference type="SAM" id="MobiDB-lite"/>
    </source>
</evidence>
<feature type="compositionally biased region" description="Polar residues" evidence="1">
    <location>
        <begin position="28"/>
        <end position="38"/>
    </location>
</feature>
<gene>
    <name evidence="2" type="ORF">GOODEAATRI_002624</name>
</gene>
<reference evidence="2 3" key="1">
    <citation type="submission" date="2021-06" db="EMBL/GenBank/DDBJ databases">
        <authorList>
            <person name="Palmer J.M."/>
        </authorList>
    </citation>
    <scope>NUCLEOTIDE SEQUENCE [LARGE SCALE GENOMIC DNA]</scope>
    <source>
        <strain evidence="2 3">GA_2019</strain>
        <tissue evidence="2">Muscle</tissue>
    </source>
</reference>
<dbReference type="Proteomes" id="UP001476798">
    <property type="component" value="Unassembled WGS sequence"/>
</dbReference>
<feature type="compositionally biased region" description="Basic and acidic residues" evidence="1">
    <location>
        <begin position="147"/>
        <end position="167"/>
    </location>
</feature>
<organism evidence="2 3">
    <name type="scientific">Goodea atripinnis</name>
    <dbReference type="NCBI Taxonomy" id="208336"/>
    <lineage>
        <taxon>Eukaryota</taxon>
        <taxon>Metazoa</taxon>
        <taxon>Chordata</taxon>
        <taxon>Craniata</taxon>
        <taxon>Vertebrata</taxon>
        <taxon>Euteleostomi</taxon>
        <taxon>Actinopterygii</taxon>
        <taxon>Neopterygii</taxon>
        <taxon>Teleostei</taxon>
        <taxon>Neoteleostei</taxon>
        <taxon>Acanthomorphata</taxon>
        <taxon>Ovalentaria</taxon>
        <taxon>Atherinomorphae</taxon>
        <taxon>Cyprinodontiformes</taxon>
        <taxon>Goodeidae</taxon>
        <taxon>Goodea</taxon>
    </lineage>
</organism>
<name>A0ABV0N8D7_9TELE</name>
<evidence type="ECO:0000313" key="3">
    <source>
        <dbReference type="Proteomes" id="UP001476798"/>
    </source>
</evidence>
<sequence>MSEWLACEEVVREREKEQHAAALAKCSSGASVDSSSQRMTHHDSTVFESVEEVDQPELESKTEEAKQVPKMPNGAVQNESSSPDSGHPSSRNFSITSGLSDGSFSTEDSSAPDASQRSTAALQMLQGSTKPAGGENEPLTIKSQVASEEKSKGWEGKEEEKTFDSINKKSAKLHPGTQENIESENMKKEETKVDDKGLKMNIKESPQEDILGVSISGRAYSSSQKDETQALTESDESPSAIEMEEIPKAKVSMAPWSRRGHCEASSFSEDSAPHVELRQEVEKLSPEGTESILSEPEMESLYPPFDSLPADENTKNDVTSQESTGIPYSVCTPFLRC</sequence>